<evidence type="ECO:0000313" key="10">
    <source>
        <dbReference type="EMBL" id="KKR41796.1"/>
    </source>
</evidence>
<name>A0A0G0QWP9_9BACT</name>
<keyword evidence="5" id="KW-0804">Transcription</keyword>
<evidence type="ECO:0000256" key="6">
    <source>
        <dbReference type="PROSITE-ProRule" id="PRU00169"/>
    </source>
</evidence>
<dbReference type="InterPro" id="IPR036388">
    <property type="entry name" value="WH-like_DNA-bd_sf"/>
</dbReference>
<keyword evidence="1 6" id="KW-0597">Phosphoprotein</keyword>
<evidence type="ECO:0000256" key="3">
    <source>
        <dbReference type="ARBA" id="ARBA00023015"/>
    </source>
</evidence>
<organism evidence="10 11">
    <name type="scientific">Candidatus Daviesbacteria bacterium GW2011_GWC2_40_12</name>
    <dbReference type="NCBI Taxonomy" id="1618431"/>
    <lineage>
        <taxon>Bacteria</taxon>
        <taxon>Candidatus Daviesiibacteriota</taxon>
    </lineage>
</organism>
<evidence type="ECO:0000256" key="4">
    <source>
        <dbReference type="ARBA" id="ARBA00023125"/>
    </source>
</evidence>
<dbReference type="GO" id="GO:0000156">
    <property type="term" value="F:phosphorelay response regulator activity"/>
    <property type="evidence" value="ECO:0007669"/>
    <property type="project" value="TreeGrafter"/>
</dbReference>
<dbReference type="Proteomes" id="UP000034881">
    <property type="component" value="Unassembled WGS sequence"/>
</dbReference>
<dbReference type="FunFam" id="1.10.10.10:FF:000005">
    <property type="entry name" value="Two-component system response regulator"/>
    <property type="match status" value="1"/>
</dbReference>
<dbReference type="Pfam" id="PF00072">
    <property type="entry name" value="Response_reg"/>
    <property type="match status" value="1"/>
</dbReference>
<evidence type="ECO:0000259" key="8">
    <source>
        <dbReference type="PROSITE" id="PS50110"/>
    </source>
</evidence>
<comment type="caution">
    <text evidence="10">The sequence shown here is derived from an EMBL/GenBank/DDBJ whole genome shotgun (WGS) entry which is preliminary data.</text>
</comment>
<evidence type="ECO:0000256" key="1">
    <source>
        <dbReference type="ARBA" id="ARBA00022553"/>
    </source>
</evidence>
<dbReference type="PROSITE" id="PS51755">
    <property type="entry name" value="OMPR_PHOB"/>
    <property type="match status" value="1"/>
</dbReference>
<evidence type="ECO:0000313" key="11">
    <source>
        <dbReference type="Proteomes" id="UP000034881"/>
    </source>
</evidence>
<dbReference type="CDD" id="cd17624">
    <property type="entry name" value="REC_OmpR_PmrA-like"/>
    <property type="match status" value="1"/>
</dbReference>
<dbReference type="GO" id="GO:0032993">
    <property type="term" value="C:protein-DNA complex"/>
    <property type="evidence" value="ECO:0007669"/>
    <property type="project" value="TreeGrafter"/>
</dbReference>
<dbReference type="PANTHER" id="PTHR48111">
    <property type="entry name" value="REGULATOR OF RPOS"/>
    <property type="match status" value="1"/>
</dbReference>
<dbReference type="InterPro" id="IPR001867">
    <property type="entry name" value="OmpR/PhoB-type_DNA-bd"/>
</dbReference>
<dbReference type="CDD" id="cd00383">
    <property type="entry name" value="trans_reg_C"/>
    <property type="match status" value="1"/>
</dbReference>
<dbReference type="GO" id="GO:0000976">
    <property type="term" value="F:transcription cis-regulatory region binding"/>
    <property type="evidence" value="ECO:0007669"/>
    <property type="project" value="TreeGrafter"/>
</dbReference>
<keyword evidence="3" id="KW-0805">Transcription regulation</keyword>
<evidence type="ECO:0000256" key="5">
    <source>
        <dbReference type="ARBA" id="ARBA00023163"/>
    </source>
</evidence>
<dbReference type="SMART" id="SM00862">
    <property type="entry name" value="Trans_reg_C"/>
    <property type="match status" value="1"/>
</dbReference>
<dbReference type="AlphaFoldDB" id="A0A0G0QWP9"/>
<dbReference type="Gene3D" id="6.10.250.690">
    <property type="match status" value="1"/>
</dbReference>
<feature type="domain" description="OmpR/PhoB-type" evidence="9">
    <location>
        <begin position="126"/>
        <end position="222"/>
    </location>
</feature>
<protein>
    <submittedName>
        <fullName evidence="10">Two component transcriptional regulator, winged helix family</fullName>
    </submittedName>
</protein>
<dbReference type="PATRIC" id="fig|1618431.3.peg.868"/>
<dbReference type="InterPro" id="IPR001789">
    <property type="entry name" value="Sig_transdc_resp-reg_receiver"/>
</dbReference>
<reference evidence="10 11" key="1">
    <citation type="journal article" date="2015" name="Nature">
        <title>rRNA introns, odd ribosomes, and small enigmatic genomes across a large radiation of phyla.</title>
        <authorList>
            <person name="Brown C.T."/>
            <person name="Hug L.A."/>
            <person name="Thomas B.C."/>
            <person name="Sharon I."/>
            <person name="Castelle C.J."/>
            <person name="Singh A."/>
            <person name="Wilkins M.J."/>
            <person name="Williams K.H."/>
            <person name="Banfield J.F."/>
        </authorList>
    </citation>
    <scope>NUCLEOTIDE SEQUENCE [LARGE SCALE GENOMIC DNA]</scope>
</reference>
<dbReference type="InterPro" id="IPR039420">
    <property type="entry name" value="WalR-like"/>
</dbReference>
<dbReference type="Gene3D" id="1.10.10.10">
    <property type="entry name" value="Winged helix-like DNA-binding domain superfamily/Winged helix DNA-binding domain"/>
    <property type="match status" value="1"/>
</dbReference>
<dbReference type="Pfam" id="PF00486">
    <property type="entry name" value="Trans_reg_C"/>
    <property type="match status" value="1"/>
</dbReference>
<keyword evidence="2" id="KW-0902">Two-component regulatory system</keyword>
<accession>A0A0G0QWP9</accession>
<dbReference type="Gene3D" id="3.40.50.2300">
    <property type="match status" value="1"/>
</dbReference>
<dbReference type="InterPro" id="IPR011006">
    <property type="entry name" value="CheY-like_superfamily"/>
</dbReference>
<sequence length="230" mass="26453">MRILIVEDDRRIANNISDYLKHKSNFSSQIAPSFEEAEYLLSTEDYDGVILDWMLPDGDGLKLLKLVREREIITPILMLTAKSQIEDKVAGLEHGADDYLTKPFALEELLARIKNIIKRKDLSTSSPIITVGDLKIDTNSREVYLAGKTIILAPREYELLEYLALKNGTTFSRQDLLDHVWGENIDPFSNTVDVHIRYLRKKLKTSKNLIKTIKGKGYMLWRSQQDKNSR</sequence>
<gene>
    <name evidence="10" type="ORF">UT77_C0006G0028</name>
</gene>
<feature type="modified residue" description="4-aspartylphosphate" evidence="6">
    <location>
        <position position="52"/>
    </location>
</feature>
<dbReference type="PROSITE" id="PS50110">
    <property type="entry name" value="RESPONSE_REGULATORY"/>
    <property type="match status" value="1"/>
</dbReference>
<dbReference type="PANTHER" id="PTHR48111:SF22">
    <property type="entry name" value="REGULATOR OF RPOS"/>
    <property type="match status" value="1"/>
</dbReference>
<keyword evidence="4 7" id="KW-0238">DNA-binding</keyword>
<dbReference type="SUPFAM" id="SSF52172">
    <property type="entry name" value="CheY-like"/>
    <property type="match status" value="1"/>
</dbReference>
<feature type="DNA-binding region" description="OmpR/PhoB-type" evidence="7">
    <location>
        <begin position="126"/>
        <end position="222"/>
    </location>
</feature>
<dbReference type="GO" id="GO:0006355">
    <property type="term" value="P:regulation of DNA-templated transcription"/>
    <property type="evidence" value="ECO:0007669"/>
    <property type="project" value="InterPro"/>
</dbReference>
<feature type="domain" description="Response regulatory" evidence="8">
    <location>
        <begin position="2"/>
        <end position="117"/>
    </location>
</feature>
<evidence type="ECO:0000259" key="9">
    <source>
        <dbReference type="PROSITE" id="PS51755"/>
    </source>
</evidence>
<dbReference type="EMBL" id="LBYB01000006">
    <property type="protein sequence ID" value="KKR41796.1"/>
    <property type="molecule type" value="Genomic_DNA"/>
</dbReference>
<evidence type="ECO:0000256" key="7">
    <source>
        <dbReference type="PROSITE-ProRule" id="PRU01091"/>
    </source>
</evidence>
<proteinExistence type="predicted"/>
<evidence type="ECO:0000256" key="2">
    <source>
        <dbReference type="ARBA" id="ARBA00023012"/>
    </source>
</evidence>
<dbReference type="SMART" id="SM00448">
    <property type="entry name" value="REC"/>
    <property type="match status" value="1"/>
</dbReference>
<dbReference type="GO" id="GO:0005829">
    <property type="term" value="C:cytosol"/>
    <property type="evidence" value="ECO:0007669"/>
    <property type="project" value="TreeGrafter"/>
</dbReference>